<dbReference type="AlphaFoldDB" id="A0A8B7C7Y0"/>
<keyword evidence="2" id="KW-0132">Cell division</keyword>
<gene>
    <name evidence="8" type="primary">LOC103709888</name>
</gene>
<keyword evidence="4" id="KW-0131">Cell cycle</keyword>
<dbReference type="FunFam" id="1.10.472.10:FF:000040">
    <property type="entry name" value="D6-type cyclin"/>
    <property type="match status" value="1"/>
</dbReference>
<evidence type="ECO:0000256" key="2">
    <source>
        <dbReference type="ARBA" id="ARBA00022618"/>
    </source>
</evidence>
<evidence type="ECO:0000313" key="8">
    <source>
        <dbReference type="RefSeq" id="XP_008793634.3"/>
    </source>
</evidence>
<dbReference type="Gene3D" id="1.10.472.10">
    <property type="entry name" value="Cyclin-like"/>
    <property type="match status" value="1"/>
</dbReference>
<dbReference type="InterPro" id="IPR039361">
    <property type="entry name" value="Cyclin"/>
</dbReference>
<dbReference type="RefSeq" id="XP_008793634.3">
    <property type="nucleotide sequence ID" value="XM_008795412.3"/>
</dbReference>
<reference evidence="8" key="2">
    <citation type="submission" date="2025-08" db="UniProtKB">
        <authorList>
            <consortium name="RefSeq"/>
        </authorList>
    </citation>
    <scope>IDENTIFICATION</scope>
    <source>
        <tissue evidence="8">Young leaves</tissue>
    </source>
</reference>
<dbReference type="InterPro" id="IPR006671">
    <property type="entry name" value="Cyclin_N"/>
</dbReference>
<reference evidence="7" key="1">
    <citation type="journal article" date="2019" name="Nat. Commun.">
        <title>Genome-wide association mapping of date palm fruit traits.</title>
        <authorList>
            <person name="Hazzouri K.M."/>
            <person name="Gros-Balthazard M."/>
            <person name="Flowers J.M."/>
            <person name="Copetti D."/>
            <person name="Lemansour A."/>
            <person name="Lebrun M."/>
            <person name="Masmoudi K."/>
            <person name="Ferrand S."/>
            <person name="Dhar M.I."/>
            <person name="Fresquez Z.A."/>
            <person name="Rosas U."/>
            <person name="Zhang J."/>
            <person name="Talag J."/>
            <person name="Lee S."/>
            <person name="Kudrna D."/>
            <person name="Powell R.F."/>
            <person name="Leitch I.J."/>
            <person name="Krueger R.R."/>
            <person name="Wing R.A."/>
            <person name="Amiri K.M.A."/>
            <person name="Purugganan M.D."/>
        </authorList>
    </citation>
    <scope>NUCLEOTIDE SEQUENCE [LARGE SCALE GENOMIC DNA]</scope>
    <source>
        <strain evidence="7">cv. Khalas</strain>
    </source>
</reference>
<dbReference type="PANTHER" id="PTHR10177">
    <property type="entry name" value="CYCLINS"/>
    <property type="match status" value="1"/>
</dbReference>
<evidence type="ECO:0000259" key="6">
    <source>
        <dbReference type="SMART" id="SM01332"/>
    </source>
</evidence>
<evidence type="ECO:0000256" key="5">
    <source>
        <dbReference type="SAM" id="MobiDB-lite"/>
    </source>
</evidence>
<sequence>MEFVLENPLMFSDEEALHPDSISSLFAAENNCLIAHHGNITLSARRDAASLAHEFSPSLGRSVIYLAINYIDRFLSKRDIPLVKPRVASLLAIACLSLAAKMTKSGFSLEDLQGTDEQPQFATATIGLMEMVVLSALGWRMRSITPFAFLDFFLHSFPLADAAPRQSLKDRASKTLFQAQNEGKFLEFKPSAIAASALLAAAFELFPTHFPSFRSAVLSCEFVDEENLSACCDAMLAVATDGGGSDKAGKNPGSSSDSPVTVLGRRDSENGRAVGSSVDDRDAKKTHLA</sequence>
<dbReference type="Pfam" id="PF00134">
    <property type="entry name" value="Cyclin_N"/>
    <property type="match status" value="1"/>
</dbReference>
<comment type="similarity">
    <text evidence="1">Belongs to the cyclin family. Cyclin D subfamily.</text>
</comment>
<dbReference type="KEGG" id="pda:103709888"/>
<dbReference type="SUPFAM" id="SSF47954">
    <property type="entry name" value="Cyclin-like"/>
    <property type="match status" value="2"/>
</dbReference>
<dbReference type="CDD" id="cd20544">
    <property type="entry name" value="CYCLIN_AtCycD-like_rpt2"/>
    <property type="match status" value="1"/>
</dbReference>
<feature type="compositionally biased region" description="Basic and acidic residues" evidence="5">
    <location>
        <begin position="278"/>
        <end position="289"/>
    </location>
</feature>
<accession>A0A8B7C7Y0</accession>
<feature type="domain" description="Cyclin C-terminal" evidence="6">
    <location>
        <begin position="144"/>
        <end position="261"/>
    </location>
</feature>
<feature type="region of interest" description="Disordered" evidence="5">
    <location>
        <begin position="243"/>
        <end position="289"/>
    </location>
</feature>
<dbReference type="GO" id="GO:0051301">
    <property type="term" value="P:cell division"/>
    <property type="evidence" value="ECO:0007669"/>
    <property type="project" value="UniProtKB-KW"/>
</dbReference>
<dbReference type="InterPro" id="IPR036915">
    <property type="entry name" value="Cyclin-like_sf"/>
</dbReference>
<name>A0A8B7C7Y0_PHODC</name>
<evidence type="ECO:0000256" key="4">
    <source>
        <dbReference type="ARBA" id="ARBA00023306"/>
    </source>
</evidence>
<dbReference type="SMART" id="SM01332">
    <property type="entry name" value="Cyclin_C"/>
    <property type="match status" value="1"/>
</dbReference>
<evidence type="ECO:0000313" key="7">
    <source>
        <dbReference type="Proteomes" id="UP000228380"/>
    </source>
</evidence>
<evidence type="ECO:0000256" key="1">
    <source>
        <dbReference type="ARBA" id="ARBA00009065"/>
    </source>
</evidence>
<dbReference type="Proteomes" id="UP000228380">
    <property type="component" value="Chromosome 12"/>
</dbReference>
<dbReference type="Pfam" id="PF02984">
    <property type="entry name" value="Cyclin_C"/>
    <property type="match status" value="1"/>
</dbReference>
<keyword evidence="7" id="KW-1185">Reference proteome</keyword>
<dbReference type="GeneID" id="103709888"/>
<protein>
    <submittedName>
        <fullName evidence="8">Cyclin-D6-1</fullName>
    </submittedName>
</protein>
<evidence type="ECO:0000256" key="3">
    <source>
        <dbReference type="ARBA" id="ARBA00023127"/>
    </source>
</evidence>
<proteinExistence type="inferred from homology"/>
<organism evidence="7 8">
    <name type="scientific">Phoenix dactylifera</name>
    <name type="common">Date palm</name>
    <dbReference type="NCBI Taxonomy" id="42345"/>
    <lineage>
        <taxon>Eukaryota</taxon>
        <taxon>Viridiplantae</taxon>
        <taxon>Streptophyta</taxon>
        <taxon>Embryophyta</taxon>
        <taxon>Tracheophyta</taxon>
        <taxon>Spermatophyta</taxon>
        <taxon>Magnoliopsida</taxon>
        <taxon>Liliopsida</taxon>
        <taxon>Arecaceae</taxon>
        <taxon>Coryphoideae</taxon>
        <taxon>Phoeniceae</taxon>
        <taxon>Phoenix</taxon>
    </lineage>
</organism>
<dbReference type="OrthoDB" id="766081at2759"/>
<keyword evidence="3" id="KW-0195">Cyclin</keyword>
<dbReference type="InterPro" id="IPR004367">
    <property type="entry name" value="Cyclin_C-dom"/>
</dbReference>